<organism evidence="2 3">
    <name type="scientific">Fulvimarina uroteuthidis</name>
    <dbReference type="NCBI Taxonomy" id="3098149"/>
    <lineage>
        <taxon>Bacteria</taxon>
        <taxon>Pseudomonadati</taxon>
        <taxon>Pseudomonadota</taxon>
        <taxon>Alphaproteobacteria</taxon>
        <taxon>Hyphomicrobiales</taxon>
        <taxon>Aurantimonadaceae</taxon>
        <taxon>Fulvimarina</taxon>
    </lineage>
</organism>
<feature type="compositionally biased region" description="Basic and acidic residues" evidence="1">
    <location>
        <begin position="68"/>
        <end position="84"/>
    </location>
</feature>
<proteinExistence type="predicted"/>
<comment type="caution">
    <text evidence="2">The sequence shown here is derived from an EMBL/GenBank/DDBJ whole genome shotgun (WGS) entry which is preliminary data.</text>
</comment>
<dbReference type="EMBL" id="JAXLPB010000003">
    <property type="protein sequence ID" value="MDY8109453.1"/>
    <property type="molecule type" value="Genomic_DNA"/>
</dbReference>
<sequence length="84" mass="9248">MRDESNTADRPSTSSLSPAAAALARAIESARAEREDYRAGRVAFQSGLSEAACTHPGSSTRSEIWRQGFDDARTAEETKRDRFR</sequence>
<dbReference type="Proteomes" id="UP001294412">
    <property type="component" value="Unassembled WGS sequence"/>
</dbReference>
<keyword evidence="3" id="KW-1185">Reference proteome</keyword>
<name>A0ABU5I257_9HYPH</name>
<evidence type="ECO:0000313" key="2">
    <source>
        <dbReference type="EMBL" id="MDY8109453.1"/>
    </source>
</evidence>
<feature type="region of interest" description="Disordered" evidence="1">
    <location>
        <begin position="1"/>
        <end position="20"/>
    </location>
</feature>
<accession>A0ABU5I257</accession>
<protein>
    <submittedName>
        <fullName evidence="2">Uncharacterized protein</fullName>
    </submittedName>
</protein>
<feature type="compositionally biased region" description="Low complexity" evidence="1">
    <location>
        <begin position="10"/>
        <end position="20"/>
    </location>
</feature>
<dbReference type="RefSeq" id="WP_322186946.1">
    <property type="nucleotide sequence ID" value="NZ_JAXLPB010000003.1"/>
</dbReference>
<feature type="region of interest" description="Disordered" evidence="1">
    <location>
        <begin position="49"/>
        <end position="84"/>
    </location>
</feature>
<gene>
    <name evidence="2" type="ORF">U0C82_09910</name>
</gene>
<evidence type="ECO:0000256" key="1">
    <source>
        <dbReference type="SAM" id="MobiDB-lite"/>
    </source>
</evidence>
<reference evidence="2 3" key="1">
    <citation type="submission" date="2023-12" db="EMBL/GenBank/DDBJ databases">
        <title>Description of Novel Strain Fulvimarina sp. 2208YS6-2-32 isolated from Uroteuthis (Photololigo) edulis.</title>
        <authorList>
            <person name="Park J.-S."/>
        </authorList>
    </citation>
    <scope>NUCLEOTIDE SEQUENCE [LARGE SCALE GENOMIC DNA]</scope>
    <source>
        <strain evidence="2 3">2208YS6-2-32</strain>
    </source>
</reference>
<evidence type="ECO:0000313" key="3">
    <source>
        <dbReference type="Proteomes" id="UP001294412"/>
    </source>
</evidence>